<dbReference type="AlphaFoldDB" id="A0A098QSJ9"/>
<feature type="coiled-coil region" evidence="1">
    <location>
        <begin position="38"/>
        <end position="93"/>
    </location>
</feature>
<keyword evidence="1" id="KW-0175">Coiled coil</keyword>
<dbReference type="STRING" id="1480694.DC28_14625"/>
<reference evidence="3 4" key="1">
    <citation type="submission" date="2014-05" db="EMBL/GenBank/DDBJ databases">
        <title>De novo Genome Sequence of Spirocheata sp.</title>
        <authorList>
            <person name="Shivani Y."/>
            <person name="Subhash Y."/>
            <person name="Tushar L."/>
            <person name="Sasikala C."/>
            <person name="Ramana C.V."/>
        </authorList>
    </citation>
    <scope>NUCLEOTIDE SEQUENCE [LARGE SCALE GENOMIC DNA]</scope>
    <source>
        <strain evidence="3 4">JC230</strain>
    </source>
</reference>
<evidence type="ECO:0000313" key="4">
    <source>
        <dbReference type="Proteomes" id="UP000029692"/>
    </source>
</evidence>
<feature type="region of interest" description="Disordered" evidence="2">
    <location>
        <begin position="126"/>
        <end position="181"/>
    </location>
</feature>
<feature type="compositionally biased region" description="Polar residues" evidence="2">
    <location>
        <begin position="143"/>
        <end position="159"/>
    </location>
</feature>
<dbReference type="RefSeq" id="WP_037550140.1">
    <property type="nucleotide sequence ID" value="NZ_JNUP01000072.1"/>
</dbReference>
<gene>
    <name evidence="3" type="ORF">DC28_14625</name>
</gene>
<name>A0A098QSJ9_9SPIO</name>
<proteinExistence type="predicted"/>
<protein>
    <submittedName>
        <fullName evidence="3">Uncharacterized protein</fullName>
    </submittedName>
</protein>
<comment type="caution">
    <text evidence="3">The sequence shown here is derived from an EMBL/GenBank/DDBJ whole genome shotgun (WGS) entry which is preliminary data.</text>
</comment>
<organism evidence="3 4">
    <name type="scientific">Spirochaeta lutea</name>
    <dbReference type="NCBI Taxonomy" id="1480694"/>
    <lineage>
        <taxon>Bacteria</taxon>
        <taxon>Pseudomonadati</taxon>
        <taxon>Spirochaetota</taxon>
        <taxon>Spirochaetia</taxon>
        <taxon>Spirochaetales</taxon>
        <taxon>Spirochaetaceae</taxon>
        <taxon>Spirochaeta</taxon>
    </lineage>
</organism>
<evidence type="ECO:0000256" key="2">
    <source>
        <dbReference type="SAM" id="MobiDB-lite"/>
    </source>
</evidence>
<dbReference type="EMBL" id="JNUP01000072">
    <property type="protein sequence ID" value="KGE70734.1"/>
    <property type="molecule type" value="Genomic_DNA"/>
</dbReference>
<evidence type="ECO:0000256" key="1">
    <source>
        <dbReference type="SAM" id="Coils"/>
    </source>
</evidence>
<accession>A0A098QSJ9</accession>
<dbReference type="Proteomes" id="UP000029692">
    <property type="component" value="Unassembled WGS sequence"/>
</dbReference>
<dbReference type="PROSITE" id="PS51257">
    <property type="entry name" value="PROKAR_LIPOPROTEIN"/>
    <property type="match status" value="1"/>
</dbReference>
<evidence type="ECO:0000313" key="3">
    <source>
        <dbReference type="EMBL" id="KGE70734.1"/>
    </source>
</evidence>
<keyword evidence="4" id="KW-1185">Reference proteome</keyword>
<dbReference type="SUPFAM" id="SSF57997">
    <property type="entry name" value="Tropomyosin"/>
    <property type="match status" value="1"/>
</dbReference>
<sequence>MKRFPILAFVMVIVTGCATTQSDAPPPGEPGPDHETMLAQAEETRQLLESRIESLQQDIQEKTETITDLEAQLAEGSRANRLLEEELTRARQEGDTWRTRASKLEELLQRLSFALSLGSISPEDPLIDQVSSLSPDTPLPETGLTSPPAANSTEGQQVSELFPSRLPDRRNRRATPSDSVFQEEQGSLSFLYHQSAYYGTRETVYPEIRFDRAAPGPGTLYLVLQVSSPRSGSPLNIAELRPRDVWDESLPVEDSRVYHDDTTRLERLYVPISGTGGETLLEQIISGAPRIGGGTASGGLVYLDISENARRAILQFVRIYKERGGQF</sequence>